<gene>
    <name evidence="5" type="ORF">SHTP_2990</name>
</gene>
<dbReference type="InterPro" id="IPR000863">
    <property type="entry name" value="Sulfotransferase_dom"/>
</dbReference>
<dbReference type="GO" id="GO:0008146">
    <property type="term" value="F:sulfotransferase activity"/>
    <property type="evidence" value="ECO:0007669"/>
    <property type="project" value="InterPro"/>
</dbReference>
<evidence type="ECO:0000259" key="4">
    <source>
        <dbReference type="Pfam" id="PF00685"/>
    </source>
</evidence>
<evidence type="ECO:0000256" key="3">
    <source>
        <dbReference type="SAM" id="MobiDB-lite"/>
    </source>
</evidence>
<evidence type="ECO:0000313" key="5">
    <source>
        <dbReference type="EMBL" id="BAV42059.1"/>
    </source>
</evidence>
<feature type="domain" description="Sulfotransferase" evidence="4">
    <location>
        <begin position="47"/>
        <end position="310"/>
    </location>
</feature>
<protein>
    <submittedName>
        <fullName evidence="5">Glycolipid sulfotransferase</fullName>
    </submittedName>
</protein>
<comment type="similarity">
    <text evidence="1">Belongs to the sulfotransferase 1 family.</text>
</comment>
<dbReference type="InterPro" id="IPR027417">
    <property type="entry name" value="P-loop_NTPase"/>
</dbReference>
<dbReference type="AlphaFoldDB" id="A0A1B4Y4S7"/>
<feature type="region of interest" description="Disordered" evidence="3">
    <location>
        <begin position="330"/>
        <end position="351"/>
    </location>
</feature>
<organism evidence="5 6">
    <name type="scientific">Mycobacterium ulcerans subsp. shinshuense</name>
    <dbReference type="NCBI Taxonomy" id="1124626"/>
    <lineage>
        <taxon>Bacteria</taxon>
        <taxon>Bacillati</taxon>
        <taxon>Actinomycetota</taxon>
        <taxon>Actinomycetes</taxon>
        <taxon>Mycobacteriales</taxon>
        <taxon>Mycobacteriaceae</taxon>
        <taxon>Mycobacterium</taxon>
        <taxon>Mycobacterium ulcerans group</taxon>
    </lineage>
</organism>
<evidence type="ECO:0000256" key="2">
    <source>
        <dbReference type="ARBA" id="ARBA00022679"/>
    </source>
</evidence>
<name>A0A1B4Y4S7_MYCUL</name>
<keyword evidence="2 5" id="KW-0808">Transferase</keyword>
<dbReference type="EMBL" id="AP017624">
    <property type="protein sequence ID" value="BAV42059.1"/>
    <property type="molecule type" value="Genomic_DNA"/>
</dbReference>
<feature type="region of interest" description="Disordered" evidence="3">
    <location>
        <begin position="1"/>
        <end position="24"/>
    </location>
</feature>
<evidence type="ECO:0000313" key="6">
    <source>
        <dbReference type="Proteomes" id="UP000218067"/>
    </source>
</evidence>
<reference evidence="5 6" key="1">
    <citation type="submission" date="2016-08" db="EMBL/GenBank/DDBJ databases">
        <title>Complete genome sequence of Mycobacterium shinshuense, a subspecies of M. ulcerans.</title>
        <authorList>
            <person name="Yoshida M."/>
            <person name="Ogura Y."/>
            <person name="Hayashi T."/>
            <person name="Hoshino Y."/>
        </authorList>
    </citation>
    <scope>NUCLEOTIDE SEQUENCE [LARGE SCALE GENOMIC DNA]</scope>
    <source>
        <strain evidence="6">ATCC 33728</strain>
    </source>
</reference>
<dbReference type="SUPFAM" id="SSF52540">
    <property type="entry name" value="P-loop containing nucleoside triphosphate hydrolases"/>
    <property type="match status" value="1"/>
</dbReference>
<dbReference type="Proteomes" id="UP000218067">
    <property type="component" value="Chromosome"/>
</dbReference>
<dbReference type="Gene3D" id="3.40.50.300">
    <property type="entry name" value="P-loop containing nucleotide triphosphate hydrolases"/>
    <property type="match status" value="1"/>
</dbReference>
<accession>A0A1B4Y4S7</accession>
<sequence length="410" mass="44879">MPIASDEMGNNHPPPAPSSGQFRTDDRVAYRSWMSDNLRWDSLTLRDGDIVISAPPKCGTTWTQRLISLLIFDGPQLPAPMHLVSPWLDLTARPVQEVAAALDAQPHRRFIKTHTPLDGLVLEDRVTYIGVGRDPRDAAVSMLMDQHRMRALHEVLGPPGERFAPPGLDFDGEFSPLDVMRRWLEGPNVPTEGVASLATILHHFAMFWDRRRQPNVAMFHYADYRADLVGELLRLGSVLGTELGPDRAAELAEHATLDAMRAHADALAPAATRGVLPGHQPRTEAPFFRAGGRGQWHDIFTAAEHRRYGERAAELAGNLGGPEFLDWAHRGRGDRRGPVGRGSPDGHPSWVSLVDQRQPALGRAGAARGRHRDFGTVEVRRHVDPAPGVAAGLRWTAVAGAAGRGFAMAG</sequence>
<evidence type="ECO:0000256" key="1">
    <source>
        <dbReference type="ARBA" id="ARBA00005771"/>
    </source>
</evidence>
<dbReference type="Pfam" id="PF00685">
    <property type="entry name" value="Sulfotransfer_1"/>
    <property type="match status" value="1"/>
</dbReference>
<dbReference type="PANTHER" id="PTHR11783">
    <property type="entry name" value="SULFOTRANSFERASE SULT"/>
    <property type="match status" value="1"/>
</dbReference>
<proteinExistence type="inferred from homology"/>